<organism evidence="2 3">
    <name type="scientific">Syncephalastrum racemosum</name>
    <name type="common">Filamentous fungus</name>
    <dbReference type="NCBI Taxonomy" id="13706"/>
    <lineage>
        <taxon>Eukaryota</taxon>
        <taxon>Fungi</taxon>
        <taxon>Fungi incertae sedis</taxon>
        <taxon>Mucoromycota</taxon>
        <taxon>Mucoromycotina</taxon>
        <taxon>Mucoromycetes</taxon>
        <taxon>Mucorales</taxon>
        <taxon>Syncephalastraceae</taxon>
        <taxon>Syncephalastrum</taxon>
    </lineage>
</organism>
<keyword evidence="1" id="KW-0472">Membrane</keyword>
<proteinExistence type="predicted"/>
<accession>A0A1X2H8C2</accession>
<reference evidence="2 3" key="1">
    <citation type="submission" date="2016-07" db="EMBL/GenBank/DDBJ databases">
        <title>Pervasive Adenine N6-methylation of Active Genes in Fungi.</title>
        <authorList>
            <consortium name="DOE Joint Genome Institute"/>
            <person name="Mondo S.J."/>
            <person name="Dannebaum R.O."/>
            <person name="Kuo R.C."/>
            <person name="Labutti K."/>
            <person name="Haridas S."/>
            <person name="Kuo A."/>
            <person name="Salamov A."/>
            <person name="Ahrendt S.R."/>
            <person name="Lipzen A."/>
            <person name="Sullivan W."/>
            <person name="Andreopoulos W.B."/>
            <person name="Clum A."/>
            <person name="Lindquist E."/>
            <person name="Daum C."/>
            <person name="Ramamoorthy G.K."/>
            <person name="Gryganskyi A."/>
            <person name="Culley D."/>
            <person name="Magnuson J.K."/>
            <person name="James T.Y."/>
            <person name="O'Malley M.A."/>
            <person name="Stajich J.E."/>
            <person name="Spatafora J.W."/>
            <person name="Visel A."/>
            <person name="Grigoriev I.V."/>
        </authorList>
    </citation>
    <scope>NUCLEOTIDE SEQUENCE [LARGE SCALE GENOMIC DNA]</scope>
    <source>
        <strain evidence="2 3">NRRL 2496</strain>
    </source>
</reference>
<name>A0A1X2H8C2_SYNRA</name>
<feature type="transmembrane region" description="Helical" evidence="1">
    <location>
        <begin position="14"/>
        <end position="37"/>
    </location>
</feature>
<gene>
    <name evidence="2" type="ORF">BCR43DRAFT_494602</name>
</gene>
<evidence type="ECO:0000256" key="1">
    <source>
        <dbReference type="SAM" id="Phobius"/>
    </source>
</evidence>
<keyword evidence="1" id="KW-0812">Transmembrane</keyword>
<dbReference type="Proteomes" id="UP000242180">
    <property type="component" value="Unassembled WGS sequence"/>
</dbReference>
<protein>
    <submittedName>
        <fullName evidence="2">Uncharacterized protein</fullName>
    </submittedName>
</protein>
<keyword evidence="3" id="KW-1185">Reference proteome</keyword>
<evidence type="ECO:0000313" key="2">
    <source>
        <dbReference type="EMBL" id="ORY94792.1"/>
    </source>
</evidence>
<comment type="caution">
    <text evidence="2">The sequence shown here is derived from an EMBL/GenBank/DDBJ whole genome shotgun (WGS) entry which is preliminary data.</text>
</comment>
<evidence type="ECO:0000313" key="3">
    <source>
        <dbReference type="Proteomes" id="UP000242180"/>
    </source>
</evidence>
<sequence length="61" mass="6890">MHITSNITEMQQSVLMTLSLIVEALNISVSVFTSIFCRAMVYKVIYGCLILQADEKKETSF</sequence>
<dbReference type="InParanoid" id="A0A1X2H8C2"/>
<dbReference type="EMBL" id="MCGN01000007">
    <property type="protein sequence ID" value="ORY94792.1"/>
    <property type="molecule type" value="Genomic_DNA"/>
</dbReference>
<dbReference type="AlphaFoldDB" id="A0A1X2H8C2"/>
<keyword evidence="1" id="KW-1133">Transmembrane helix</keyword>